<evidence type="ECO:0000259" key="1">
    <source>
        <dbReference type="Pfam" id="PF21056"/>
    </source>
</evidence>
<dbReference type="InterPro" id="IPR052579">
    <property type="entry name" value="Zinc_finger_SWIM"/>
</dbReference>
<accession>A0AA38I996</accession>
<sequence length="119" mass="14184">MSLYSLLIDEDKITLGEETQLFKKENANWEATKTAFTDKDMKDHHIFNQEFPDARLLLCLYYTLKTFRREITVDKMKISSAHREQCLNLIQRITYSHSDGEYIELEFNKFQFSQSYGIL</sequence>
<keyword evidence="3" id="KW-1185">Reference proteome</keyword>
<organism evidence="2 3">
    <name type="scientific">Zophobas morio</name>
    <dbReference type="NCBI Taxonomy" id="2755281"/>
    <lineage>
        <taxon>Eukaryota</taxon>
        <taxon>Metazoa</taxon>
        <taxon>Ecdysozoa</taxon>
        <taxon>Arthropoda</taxon>
        <taxon>Hexapoda</taxon>
        <taxon>Insecta</taxon>
        <taxon>Pterygota</taxon>
        <taxon>Neoptera</taxon>
        <taxon>Endopterygota</taxon>
        <taxon>Coleoptera</taxon>
        <taxon>Polyphaga</taxon>
        <taxon>Cucujiformia</taxon>
        <taxon>Tenebrionidae</taxon>
        <taxon>Zophobas</taxon>
    </lineage>
</organism>
<dbReference type="PANTHER" id="PTHR31569:SF4">
    <property type="entry name" value="SWIM-TYPE DOMAIN-CONTAINING PROTEIN"/>
    <property type="match status" value="1"/>
</dbReference>
<dbReference type="PANTHER" id="PTHR31569">
    <property type="entry name" value="SWIM-TYPE DOMAIN-CONTAINING PROTEIN"/>
    <property type="match status" value="1"/>
</dbReference>
<evidence type="ECO:0000313" key="3">
    <source>
        <dbReference type="Proteomes" id="UP001168821"/>
    </source>
</evidence>
<feature type="domain" description="ZSWIM1/3 RNaseH-like" evidence="1">
    <location>
        <begin position="4"/>
        <end position="57"/>
    </location>
</feature>
<dbReference type="Proteomes" id="UP001168821">
    <property type="component" value="Unassembled WGS sequence"/>
</dbReference>
<dbReference type="AlphaFoldDB" id="A0AA38I996"/>
<dbReference type="Pfam" id="PF21056">
    <property type="entry name" value="ZSWIM1-3_RNaseH-like"/>
    <property type="match status" value="1"/>
</dbReference>
<dbReference type="InterPro" id="IPR048324">
    <property type="entry name" value="ZSWIM1-3_RNaseH-like"/>
</dbReference>
<dbReference type="EMBL" id="JALNTZ010000006">
    <property type="protein sequence ID" value="KAJ3649589.1"/>
    <property type="molecule type" value="Genomic_DNA"/>
</dbReference>
<name>A0AA38I996_9CUCU</name>
<gene>
    <name evidence="2" type="ORF">Zmor_021323</name>
</gene>
<reference evidence="2" key="1">
    <citation type="journal article" date="2023" name="G3 (Bethesda)">
        <title>Whole genome assemblies of Zophobas morio and Tenebrio molitor.</title>
        <authorList>
            <person name="Kaur S."/>
            <person name="Stinson S.A."/>
            <person name="diCenzo G.C."/>
        </authorList>
    </citation>
    <scope>NUCLEOTIDE SEQUENCE</scope>
    <source>
        <strain evidence="2">QUZm001</strain>
    </source>
</reference>
<comment type="caution">
    <text evidence="2">The sequence shown here is derived from an EMBL/GenBank/DDBJ whole genome shotgun (WGS) entry which is preliminary data.</text>
</comment>
<protein>
    <recommendedName>
        <fullName evidence="1">ZSWIM1/3 RNaseH-like domain-containing protein</fullName>
    </recommendedName>
</protein>
<evidence type="ECO:0000313" key="2">
    <source>
        <dbReference type="EMBL" id="KAJ3649589.1"/>
    </source>
</evidence>
<proteinExistence type="predicted"/>